<sequence length="117" mass="12356">MRRWLWHGAGLISVALGVIGMALPIVPTVPFMLLAAFCFARGNPALEARILADPRFGPPIRAWRERRAIGRKAKIAATLGLGGSAVIGLVALPLPWAAVPLIVALVCGGFILTRPDA</sequence>
<keyword evidence="1" id="KW-0472">Membrane</keyword>
<dbReference type="InterPro" id="IPR007401">
    <property type="entry name" value="DUF454"/>
</dbReference>
<dbReference type="RefSeq" id="WP_160593686.1">
    <property type="nucleotide sequence ID" value="NZ_CP047895.1"/>
</dbReference>
<dbReference type="PANTHER" id="PTHR35813:SF1">
    <property type="entry name" value="INNER MEMBRANE PROTEIN YBAN"/>
    <property type="match status" value="1"/>
</dbReference>
<feature type="transmembrane region" description="Helical" evidence="1">
    <location>
        <begin position="12"/>
        <end position="40"/>
    </location>
</feature>
<proteinExistence type="predicted"/>
<dbReference type="Proteomes" id="UP000464468">
    <property type="component" value="Chromosome"/>
</dbReference>
<evidence type="ECO:0000256" key="1">
    <source>
        <dbReference type="SAM" id="Phobius"/>
    </source>
</evidence>
<keyword evidence="1" id="KW-0812">Transmembrane</keyword>
<keyword evidence="1" id="KW-1133">Transmembrane helix</keyword>
<gene>
    <name evidence="2" type="ORF">GVO57_13660</name>
</gene>
<dbReference type="PIRSF" id="PIRSF016789">
    <property type="entry name" value="DUF454"/>
    <property type="match status" value="1"/>
</dbReference>
<dbReference type="Pfam" id="PF04304">
    <property type="entry name" value="DUF454"/>
    <property type="match status" value="1"/>
</dbReference>
<dbReference type="PANTHER" id="PTHR35813">
    <property type="entry name" value="INNER MEMBRANE PROTEIN YBAN"/>
    <property type="match status" value="1"/>
</dbReference>
<name>A0A7Z2S5Z8_9SPHN</name>
<protein>
    <submittedName>
        <fullName evidence="2">DUF454 family protein</fullName>
    </submittedName>
</protein>
<accession>A0A7Z2S5Z8</accession>
<keyword evidence="3" id="KW-1185">Reference proteome</keyword>
<dbReference type="GO" id="GO:0005886">
    <property type="term" value="C:plasma membrane"/>
    <property type="evidence" value="ECO:0007669"/>
    <property type="project" value="TreeGrafter"/>
</dbReference>
<organism evidence="2 3">
    <name type="scientific">Sphingomonas changnyeongensis</name>
    <dbReference type="NCBI Taxonomy" id="2698679"/>
    <lineage>
        <taxon>Bacteria</taxon>
        <taxon>Pseudomonadati</taxon>
        <taxon>Pseudomonadota</taxon>
        <taxon>Alphaproteobacteria</taxon>
        <taxon>Sphingomonadales</taxon>
        <taxon>Sphingomonadaceae</taxon>
        <taxon>Sphingomonas</taxon>
    </lineage>
</organism>
<reference evidence="2 3" key="1">
    <citation type="submission" date="2020-01" db="EMBL/GenBank/DDBJ databases">
        <title>Sphingomonas sp. C33 whole genome sequece.</title>
        <authorList>
            <person name="Park C."/>
        </authorList>
    </citation>
    <scope>NUCLEOTIDE SEQUENCE [LARGE SCALE GENOMIC DNA]</scope>
    <source>
        <strain evidence="2 3">C33</strain>
    </source>
</reference>
<evidence type="ECO:0000313" key="3">
    <source>
        <dbReference type="Proteomes" id="UP000464468"/>
    </source>
</evidence>
<feature type="transmembrane region" description="Helical" evidence="1">
    <location>
        <begin position="96"/>
        <end position="113"/>
    </location>
</feature>
<evidence type="ECO:0000313" key="2">
    <source>
        <dbReference type="EMBL" id="QHL91650.1"/>
    </source>
</evidence>
<dbReference type="AlphaFoldDB" id="A0A7Z2S5Z8"/>
<dbReference type="EMBL" id="CP047895">
    <property type="protein sequence ID" value="QHL91650.1"/>
    <property type="molecule type" value="Genomic_DNA"/>
</dbReference>
<dbReference type="KEGG" id="schy:GVO57_13660"/>